<name>A0A6A6EDQ1_9PEZI</name>
<evidence type="ECO:0000313" key="3">
    <source>
        <dbReference type="Proteomes" id="UP000800200"/>
    </source>
</evidence>
<gene>
    <name evidence="2" type="ORF">K469DRAFT_49573</name>
</gene>
<feature type="region of interest" description="Disordered" evidence="1">
    <location>
        <begin position="174"/>
        <end position="205"/>
    </location>
</feature>
<sequence>MASAPPTLATALPKPDWAIDLGPTNMAVPTGNLNEFPPSLAPDQVVLVANGKHTSIRPAPNSSDTEILITHTWVYARYNPASQQLWMAVENYVTHVTVNLSNYAQGLQQPTIHRIWSLTWMTFAAFNATIWIPRADWLRPCRRWRLRNQRRQHQCFTNWSPEHAKIVDLWNAQSQQGFPGPSNNHSPDSDAEWAQWGYSSGSDDD</sequence>
<dbReference type="Proteomes" id="UP000800200">
    <property type="component" value="Unassembled WGS sequence"/>
</dbReference>
<dbReference type="EMBL" id="ML994620">
    <property type="protein sequence ID" value="KAF2189864.1"/>
    <property type="molecule type" value="Genomic_DNA"/>
</dbReference>
<feature type="compositionally biased region" description="Polar residues" evidence="1">
    <location>
        <begin position="174"/>
        <end position="186"/>
    </location>
</feature>
<evidence type="ECO:0000313" key="2">
    <source>
        <dbReference type="EMBL" id="KAF2189864.1"/>
    </source>
</evidence>
<accession>A0A6A6EDQ1</accession>
<keyword evidence="3" id="KW-1185">Reference proteome</keyword>
<evidence type="ECO:0000256" key="1">
    <source>
        <dbReference type="SAM" id="MobiDB-lite"/>
    </source>
</evidence>
<reference evidence="2" key="1">
    <citation type="journal article" date="2020" name="Stud. Mycol.">
        <title>101 Dothideomycetes genomes: a test case for predicting lifestyles and emergence of pathogens.</title>
        <authorList>
            <person name="Haridas S."/>
            <person name="Albert R."/>
            <person name="Binder M."/>
            <person name="Bloem J."/>
            <person name="Labutti K."/>
            <person name="Salamov A."/>
            <person name="Andreopoulos B."/>
            <person name="Baker S."/>
            <person name="Barry K."/>
            <person name="Bills G."/>
            <person name="Bluhm B."/>
            <person name="Cannon C."/>
            <person name="Castanera R."/>
            <person name="Culley D."/>
            <person name="Daum C."/>
            <person name="Ezra D."/>
            <person name="Gonzalez J."/>
            <person name="Henrissat B."/>
            <person name="Kuo A."/>
            <person name="Liang C."/>
            <person name="Lipzen A."/>
            <person name="Lutzoni F."/>
            <person name="Magnuson J."/>
            <person name="Mondo S."/>
            <person name="Nolan M."/>
            <person name="Ohm R."/>
            <person name="Pangilinan J."/>
            <person name="Park H.-J."/>
            <person name="Ramirez L."/>
            <person name="Alfaro M."/>
            <person name="Sun H."/>
            <person name="Tritt A."/>
            <person name="Yoshinaga Y."/>
            <person name="Zwiers L.-H."/>
            <person name="Turgeon B."/>
            <person name="Goodwin S."/>
            <person name="Spatafora J."/>
            <person name="Crous P."/>
            <person name="Grigoriev I."/>
        </authorList>
    </citation>
    <scope>NUCLEOTIDE SEQUENCE</scope>
    <source>
        <strain evidence="2">CBS 207.26</strain>
    </source>
</reference>
<protein>
    <submittedName>
        <fullName evidence="2">Uncharacterized protein</fullName>
    </submittedName>
</protein>
<organism evidence="2 3">
    <name type="scientific">Zopfia rhizophila CBS 207.26</name>
    <dbReference type="NCBI Taxonomy" id="1314779"/>
    <lineage>
        <taxon>Eukaryota</taxon>
        <taxon>Fungi</taxon>
        <taxon>Dikarya</taxon>
        <taxon>Ascomycota</taxon>
        <taxon>Pezizomycotina</taxon>
        <taxon>Dothideomycetes</taxon>
        <taxon>Dothideomycetes incertae sedis</taxon>
        <taxon>Zopfiaceae</taxon>
        <taxon>Zopfia</taxon>
    </lineage>
</organism>
<dbReference type="AlphaFoldDB" id="A0A6A6EDQ1"/>
<proteinExistence type="predicted"/>